<dbReference type="Proteomes" id="UP001287356">
    <property type="component" value="Unassembled WGS sequence"/>
</dbReference>
<dbReference type="EMBL" id="JAULSN010000008">
    <property type="protein sequence ID" value="KAK3365581.1"/>
    <property type="molecule type" value="Genomic_DNA"/>
</dbReference>
<proteinExistence type="predicted"/>
<comment type="caution">
    <text evidence="2">The sequence shown here is derived from an EMBL/GenBank/DDBJ whole genome shotgun (WGS) entry which is preliminary data.</text>
</comment>
<reference evidence="2" key="1">
    <citation type="journal article" date="2023" name="Mol. Phylogenet. Evol.">
        <title>Genome-scale phylogeny and comparative genomics of the fungal order Sordariales.</title>
        <authorList>
            <person name="Hensen N."/>
            <person name="Bonometti L."/>
            <person name="Westerberg I."/>
            <person name="Brannstrom I.O."/>
            <person name="Guillou S."/>
            <person name="Cros-Aarteil S."/>
            <person name="Calhoun S."/>
            <person name="Haridas S."/>
            <person name="Kuo A."/>
            <person name="Mondo S."/>
            <person name="Pangilinan J."/>
            <person name="Riley R."/>
            <person name="LaButti K."/>
            <person name="Andreopoulos B."/>
            <person name="Lipzen A."/>
            <person name="Chen C."/>
            <person name="Yan M."/>
            <person name="Daum C."/>
            <person name="Ng V."/>
            <person name="Clum A."/>
            <person name="Steindorff A."/>
            <person name="Ohm R.A."/>
            <person name="Martin F."/>
            <person name="Silar P."/>
            <person name="Natvig D.O."/>
            <person name="Lalanne C."/>
            <person name="Gautier V."/>
            <person name="Ament-Velasquez S.L."/>
            <person name="Kruys A."/>
            <person name="Hutchinson M.I."/>
            <person name="Powell A.J."/>
            <person name="Barry K."/>
            <person name="Miller A.N."/>
            <person name="Grigoriev I.V."/>
            <person name="Debuchy R."/>
            <person name="Gladieux P."/>
            <person name="Hiltunen Thoren M."/>
            <person name="Johannesson H."/>
        </authorList>
    </citation>
    <scope>NUCLEOTIDE SEQUENCE</scope>
    <source>
        <strain evidence="2">CBS 958.72</strain>
    </source>
</reference>
<sequence length="363" mass="40494">MASPEVDTLGLDPVEDKWLLKAARDFSNYFKKPNPVNEKVIKALWWGMVKEFESKPPELGENENFPSWVNNEFSANNIHVALYAEFKGVLGGNTAQELKLKKITEILGLPSWAILCLYFGSIILTSPSAALLLTNWLKNANDDNNDVHSSLQTVYKNLLEVYTGRLSVVGEKHTNQSHLVFARSDALHVFKACDFVKARLLSETHSSASASEHSKPEHKFKDIAQDSIFTGPATEAASDQARNKEPDSIPLPGFRDGRVIDPNHEKLSIDTRGTKAIDTSSRKRSRSSVSPPPVPCSTPDNSWNSPQDHLAGNHLNKKAKTVDRVALIDKSINDLRLHVPNMAPITCARVRHNQSRFDFNPRR</sequence>
<name>A0AAE0JXJ9_9PEZI</name>
<feature type="region of interest" description="Disordered" evidence="1">
    <location>
        <begin position="233"/>
        <end position="313"/>
    </location>
</feature>
<reference evidence="2" key="2">
    <citation type="submission" date="2023-06" db="EMBL/GenBank/DDBJ databases">
        <authorList>
            <consortium name="Lawrence Berkeley National Laboratory"/>
            <person name="Haridas S."/>
            <person name="Hensen N."/>
            <person name="Bonometti L."/>
            <person name="Westerberg I."/>
            <person name="Brannstrom I.O."/>
            <person name="Guillou S."/>
            <person name="Cros-Aarteil S."/>
            <person name="Calhoun S."/>
            <person name="Kuo A."/>
            <person name="Mondo S."/>
            <person name="Pangilinan J."/>
            <person name="Riley R."/>
            <person name="Labutti K."/>
            <person name="Andreopoulos B."/>
            <person name="Lipzen A."/>
            <person name="Chen C."/>
            <person name="Yanf M."/>
            <person name="Daum C."/>
            <person name="Ng V."/>
            <person name="Clum A."/>
            <person name="Steindorff A."/>
            <person name="Ohm R."/>
            <person name="Martin F."/>
            <person name="Silar P."/>
            <person name="Natvig D."/>
            <person name="Lalanne C."/>
            <person name="Gautier V."/>
            <person name="Ament-Velasquez S.L."/>
            <person name="Kruys A."/>
            <person name="Hutchinson M.I."/>
            <person name="Powell A.J."/>
            <person name="Barry K."/>
            <person name="Miller A.N."/>
            <person name="Grigoriev I.V."/>
            <person name="Debuchy R."/>
            <person name="Gladieux P."/>
            <person name="Thoren M.H."/>
            <person name="Johannesson H."/>
        </authorList>
    </citation>
    <scope>NUCLEOTIDE SEQUENCE</scope>
    <source>
        <strain evidence="2">CBS 958.72</strain>
    </source>
</reference>
<dbReference type="AlphaFoldDB" id="A0AAE0JXJ9"/>
<organism evidence="2 3">
    <name type="scientific">Lasiosphaeria ovina</name>
    <dbReference type="NCBI Taxonomy" id="92902"/>
    <lineage>
        <taxon>Eukaryota</taxon>
        <taxon>Fungi</taxon>
        <taxon>Dikarya</taxon>
        <taxon>Ascomycota</taxon>
        <taxon>Pezizomycotina</taxon>
        <taxon>Sordariomycetes</taxon>
        <taxon>Sordariomycetidae</taxon>
        <taxon>Sordariales</taxon>
        <taxon>Lasiosphaeriaceae</taxon>
        <taxon>Lasiosphaeria</taxon>
    </lineage>
</organism>
<evidence type="ECO:0000313" key="3">
    <source>
        <dbReference type="Proteomes" id="UP001287356"/>
    </source>
</evidence>
<protein>
    <submittedName>
        <fullName evidence="2">Uncharacterized protein</fullName>
    </submittedName>
</protein>
<accession>A0AAE0JXJ9</accession>
<evidence type="ECO:0000313" key="2">
    <source>
        <dbReference type="EMBL" id="KAK3365581.1"/>
    </source>
</evidence>
<gene>
    <name evidence="2" type="ORF">B0T24DRAFT_597362</name>
</gene>
<feature type="compositionally biased region" description="Basic and acidic residues" evidence="1">
    <location>
        <begin position="255"/>
        <end position="275"/>
    </location>
</feature>
<keyword evidence="3" id="KW-1185">Reference proteome</keyword>
<evidence type="ECO:0000256" key="1">
    <source>
        <dbReference type="SAM" id="MobiDB-lite"/>
    </source>
</evidence>